<dbReference type="SUPFAM" id="SSF53383">
    <property type="entry name" value="PLP-dependent transferases"/>
    <property type="match status" value="1"/>
</dbReference>
<gene>
    <name evidence="4" type="primary">gcvPA</name>
    <name evidence="6" type="ORF">C7B46_10335</name>
</gene>
<dbReference type="AlphaFoldDB" id="A0A2T2XFP5"/>
<comment type="function">
    <text evidence="1 4">The glycine cleavage system catalyzes the degradation of glycine. The P protein binds the alpha-amino group of glycine through its pyridoxal phosphate cofactor; CO(2) is released and the remaining methylamine moiety is then transferred to the lipoamide cofactor of the H protein.</text>
</comment>
<dbReference type="InterPro" id="IPR015424">
    <property type="entry name" value="PyrdxlP-dep_Trfase"/>
</dbReference>
<evidence type="ECO:0000256" key="4">
    <source>
        <dbReference type="HAMAP-Rule" id="MF_00712"/>
    </source>
</evidence>
<evidence type="ECO:0000256" key="2">
    <source>
        <dbReference type="ARBA" id="ARBA00023002"/>
    </source>
</evidence>
<dbReference type="GO" id="GO:0009116">
    <property type="term" value="P:nucleoside metabolic process"/>
    <property type="evidence" value="ECO:0007669"/>
    <property type="project" value="InterPro"/>
</dbReference>
<dbReference type="GO" id="GO:0004375">
    <property type="term" value="F:glycine dehydrogenase (decarboxylating) activity"/>
    <property type="evidence" value="ECO:0007669"/>
    <property type="project" value="UniProtKB-EC"/>
</dbReference>
<dbReference type="HAMAP" id="MF_00712">
    <property type="entry name" value="GcvPA"/>
    <property type="match status" value="1"/>
</dbReference>
<dbReference type="GO" id="GO:0019464">
    <property type="term" value="P:glycine decarboxylation via glycine cleavage system"/>
    <property type="evidence" value="ECO:0007669"/>
    <property type="project" value="UniProtKB-UniRule"/>
</dbReference>
<evidence type="ECO:0000313" key="6">
    <source>
        <dbReference type="EMBL" id="PSR33331.1"/>
    </source>
</evidence>
<evidence type="ECO:0000256" key="1">
    <source>
        <dbReference type="ARBA" id="ARBA00003788"/>
    </source>
</evidence>
<comment type="caution">
    <text evidence="6">The sequence shown here is derived from an EMBL/GenBank/DDBJ whole genome shotgun (WGS) entry which is preliminary data.</text>
</comment>
<comment type="similarity">
    <text evidence="4">Belongs to the GcvP family. N-terminal subunit subfamily.</text>
</comment>
<dbReference type="PANTHER" id="PTHR42806:SF1">
    <property type="entry name" value="GLYCINE DEHYDROGENASE (DECARBOXYLATING)"/>
    <property type="match status" value="1"/>
</dbReference>
<protein>
    <recommendedName>
        <fullName evidence="4">Probable glycine dehydrogenase (decarboxylating) subunit 1</fullName>
        <ecNumber evidence="4">1.4.4.2</ecNumber>
    </recommendedName>
    <alternativeName>
        <fullName evidence="4">Glycine cleavage system P-protein subunit 1</fullName>
    </alternativeName>
    <alternativeName>
        <fullName evidence="4">Glycine decarboxylase subunit 1</fullName>
    </alternativeName>
    <alternativeName>
        <fullName evidence="4">Glycine dehydrogenase (aminomethyl-transferring) subunit 1</fullName>
    </alternativeName>
</protein>
<evidence type="ECO:0000259" key="5">
    <source>
        <dbReference type="Pfam" id="PF02347"/>
    </source>
</evidence>
<keyword evidence="2 4" id="KW-0560">Oxidoreductase</keyword>
<reference evidence="6 7" key="1">
    <citation type="journal article" date="2014" name="BMC Genomics">
        <title>Comparison of environmental and isolate Sulfobacillus genomes reveals diverse carbon, sulfur, nitrogen, and hydrogen metabolisms.</title>
        <authorList>
            <person name="Justice N.B."/>
            <person name="Norman A."/>
            <person name="Brown C.T."/>
            <person name="Singh A."/>
            <person name="Thomas B.C."/>
            <person name="Banfield J.F."/>
        </authorList>
    </citation>
    <scope>NUCLEOTIDE SEQUENCE [LARGE SCALE GENOMIC DNA]</scope>
    <source>
        <strain evidence="6">AMDSBA4</strain>
    </source>
</reference>
<organism evidence="6 7">
    <name type="scientific">Sulfobacillus benefaciens</name>
    <dbReference type="NCBI Taxonomy" id="453960"/>
    <lineage>
        <taxon>Bacteria</taxon>
        <taxon>Bacillati</taxon>
        <taxon>Bacillota</taxon>
        <taxon>Clostridia</taxon>
        <taxon>Eubacteriales</taxon>
        <taxon>Clostridiales Family XVII. Incertae Sedis</taxon>
        <taxon>Sulfobacillus</taxon>
    </lineage>
</organism>
<sequence length="444" mass="48101">MRYIPHTSRDREAMLETLNIASVDELFDDIPQSARLHRPLNLPPALSELELSRHLTELAGENRSAEDLVMFLGGGFYDRFIPAAVNALASRGEFATAYTPYQPELSQGTLAAIYEFQTMIAGLTGTYAAQASMYDGASAVGEAALLALSHTRRGRIVVHQGVHPDSVAVATTYVEARGGSVSMVDNIEELEAELSGSDPVAAVIWQYPDMLGRIVGIDKAIEVAHRHQALAIVAADPVALALLTPPGELGADVVVGEGQPLGNPLNYGGPTFGYFAVQAPLVRKMPGRLVGATVDHHGSRGYVLTLQAREQHIRREKATSNICSNHSLNALMATIYMASLGPQGLRDVALLSTAKAHYLADRLKEIGIPLAFPDEPFLYEFAVQVPGSIADLNQHLLHAGYLGGFDLGQWHPKWAGYWQLATTEKRTRAECDGLCQEVAQWMSR</sequence>
<dbReference type="InterPro" id="IPR023010">
    <property type="entry name" value="GcvPA"/>
</dbReference>
<dbReference type="PANTHER" id="PTHR42806">
    <property type="entry name" value="GLYCINE CLEAVAGE SYSTEM P-PROTEIN"/>
    <property type="match status" value="1"/>
</dbReference>
<dbReference type="NCBIfam" id="NF001696">
    <property type="entry name" value="PRK00451.1"/>
    <property type="match status" value="1"/>
</dbReference>
<evidence type="ECO:0000256" key="3">
    <source>
        <dbReference type="ARBA" id="ARBA00049026"/>
    </source>
</evidence>
<dbReference type="InterPro" id="IPR049315">
    <property type="entry name" value="GDC-P_N"/>
</dbReference>
<dbReference type="CDD" id="cd00613">
    <property type="entry name" value="GDC-P"/>
    <property type="match status" value="1"/>
</dbReference>
<evidence type="ECO:0000313" key="7">
    <source>
        <dbReference type="Proteomes" id="UP000242972"/>
    </source>
</evidence>
<dbReference type="Gene3D" id="3.40.640.10">
    <property type="entry name" value="Type I PLP-dependent aspartate aminotransferase-like (Major domain)"/>
    <property type="match status" value="1"/>
</dbReference>
<dbReference type="Proteomes" id="UP000242972">
    <property type="component" value="Unassembled WGS sequence"/>
</dbReference>
<comment type="subunit">
    <text evidence="4">The glycine cleavage system is composed of four proteins: P, T, L and H. In this organism, the P 'protein' is a heterodimer of two subunits.</text>
</comment>
<dbReference type="Gene3D" id="3.90.1150.10">
    <property type="entry name" value="Aspartate Aminotransferase, domain 1"/>
    <property type="match status" value="1"/>
</dbReference>
<accession>A0A2T2XFP5</accession>
<name>A0A2T2XFP5_9FIRM</name>
<comment type="catalytic activity">
    <reaction evidence="3 4">
        <text>N(6)-[(R)-lipoyl]-L-lysyl-[glycine-cleavage complex H protein] + glycine + H(+) = N(6)-[(R)-S(8)-aminomethyldihydrolipoyl]-L-lysyl-[glycine-cleavage complex H protein] + CO2</text>
        <dbReference type="Rhea" id="RHEA:24304"/>
        <dbReference type="Rhea" id="RHEA-COMP:10494"/>
        <dbReference type="Rhea" id="RHEA-COMP:10495"/>
        <dbReference type="ChEBI" id="CHEBI:15378"/>
        <dbReference type="ChEBI" id="CHEBI:16526"/>
        <dbReference type="ChEBI" id="CHEBI:57305"/>
        <dbReference type="ChEBI" id="CHEBI:83099"/>
        <dbReference type="ChEBI" id="CHEBI:83143"/>
        <dbReference type="EC" id="1.4.4.2"/>
    </reaction>
</comment>
<dbReference type="Pfam" id="PF02347">
    <property type="entry name" value="GDC-P"/>
    <property type="match status" value="1"/>
</dbReference>
<dbReference type="PIRSF" id="PIRSF006815">
    <property type="entry name" value="GcvPA"/>
    <property type="match status" value="1"/>
</dbReference>
<dbReference type="InterPro" id="IPR015421">
    <property type="entry name" value="PyrdxlP-dep_Trfase_major"/>
</dbReference>
<feature type="domain" description="Glycine cleavage system P-protein N-terminal" evidence="5">
    <location>
        <begin position="1"/>
        <end position="436"/>
    </location>
</feature>
<proteinExistence type="inferred from homology"/>
<dbReference type="InterPro" id="IPR020581">
    <property type="entry name" value="GDC_P"/>
</dbReference>
<dbReference type="EMBL" id="PXYW01000022">
    <property type="protein sequence ID" value="PSR33331.1"/>
    <property type="molecule type" value="Genomic_DNA"/>
</dbReference>
<dbReference type="EC" id="1.4.4.2" evidence="4"/>
<dbReference type="InterPro" id="IPR015422">
    <property type="entry name" value="PyrdxlP-dep_Trfase_small"/>
</dbReference>